<reference evidence="2 3" key="1">
    <citation type="submission" date="2021-06" db="EMBL/GenBank/DDBJ databases">
        <title>Caerostris darwini draft genome.</title>
        <authorList>
            <person name="Kono N."/>
            <person name="Arakawa K."/>
        </authorList>
    </citation>
    <scope>NUCLEOTIDE SEQUENCE [LARGE SCALE GENOMIC DNA]</scope>
</reference>
<accession>A0AAV4W1R0</accession>
<evidence type="ECO:0000256" key="1">
    <source>
        <dbReference type="SAM" id="Phobius"/>
    </source>
</evidence>
<dbReference type="Proteomes" id="UP001054837">
    <property type="component" value="Unassembled WGS sequence"/>
</dbReference>
<evidence type="ECO:0000313" key="3">
    <source>
        <dbReference type="Proteomes" id="UP001054837"/>
    </source>
</evidence>
<comment type="caution">
    <text evidence="2">The sequence shown here is derived from an EMBL/GenBank/DDBJ whole genome shotgun (WGS) entry which is preliminary data.</text>
</comment>
<dbReference type="AlphaFoldDB" id="A0AAV4W1R0"/>
<feature type="transmembrane region" description="Helical" evidence="1">
    <location>
        <begin position="39"/>
        <end position="59"/>
    </location>
</feature>
<keyword evidence="3" id="KW-1185">Reference proteome</keyword>
<organism evidence="2 3">
    <name type="scientific">Caerostris darwini</name>
    <dbReference type="NCBI Taxonomy" id="1538125"/>
    <lineage>
        <taxon>Eukaryota</taxon>
        <taxon>Metazoa</taxon>
        <taxon>Ecdysozoa</taxon>
        <taxon>Arthropoda</taxon>
        <taxon>Chelicerata</taxon>
        <taxon>Arachnida</taxon>
        <taxon>Araneae</taxon>
        <taxon>Araneomorphae</taxon>
        <taxon>Entelegynae</taxon>
        <taxon>Araneoidea</taxon>
        <taxon>Araneidae</taxon>
        <taxon>Caerostris</taxon>
    </lineage>
</organism>
<keyword evidence="1" id="KW-1133">Transmembrane helix</keyword>
<keyword evidence="1" id="KW-0812">Transmembrane</keyword>
<sequence length="137" mass="15201">MDLLALDLLHSWISWHSSSFSVAIQGTAAHNLNRDQIFIMIKYIVLLVVAVAVTEAFFVCPKHYCDNIECENLSACSESNGYKIKEKGSWCQCCDTCIKILGENERCMPVVFGMISKSECAEGLVCPVGEGRCVKEN</sequence>
<evidence type="ECO:0000313" key="2">
    <source>
        <dbReference type="EMBL" id="GIY76496.1"/>
    </source>
</evidence>
<name>A0AAV4W1R0_9ARAC</name>
<dbReference type="EMBL" id="BPLQ01014014">
    <property type="protein sequence ID" value="GIY76496.1"/>
    <property type="molecule type" value="Genomic_DNA"/>
</dbReference>
<proteinExistence type="predicted"/>
<protein>
    <submittedName>
        <fullName evidence="2">Uncharacterized protein</fullName>
    </submittedName>
</protein>
<keyword evidence="1" id="KW-0472">Membrane</keyword>
<gene>
    <name evidence="2" type="primary">AVEN_230401_1</name>
    <name evidence="2" type="ORF">CDAR_48001</name>
</gene>